<evidence type="ECO:0000313" key="2">
    <source>
        <dbReference type="Proteomes" id="UP000050761"/>
    </source>
</evidence>
<dbReference type="OrthoDB" id="5848222at2759"/>
<evidence type="ECO:0000313" key="1">
    <source>
        <dbReference type="EMBL" id="VDO87363.1"/>
    </source>
</evidence>
<reference evidence="3" key="2">
    <citation type="submission" date="2019-09" db="UniProtKB">
        <authorList>
            <consortium name="WormBaseParasite"/>
        </authorList>
    </citation>
    <scope>IDENTIFICATION</scope>
</reference>
<sequence length="150" mass="17347">MDRDRIIVTDAKIVPYETVAPQRRPLICTPKIVPPRLKQIKRRGAARIKCLVQVAFADWCALRQEDTRAPEVKDLQSRTVDLRLQEAETRLSVMETKMLRWTAGLTRMDHIRNDVIRQKFGVTPIADKMCEARLRWYGTFCVGKEAAIAR</sequence>
<accession>A0A3P8A981</accession>
<dbReference type="Proteomes" id="UP000050761">
    <property type="component" value="Unassembled WGS sequence"/>
</dbReference>
<evidence type="ECO:0000313" key="3">
    <source>
        <dbReference type="WBParaSite" id="HPBE_0001107301-mRNA-1"/>
    </source>
</evidence>
<proteinExistence type="predicted"/>
<gene>
    <name evidence="1" type="ORF">HPBE_LOCUS11074</name>
</gene>
<dbReference type="WBParaSite" id="HPBE_0001107301-mRNA-1">
    <property type="protein sequence ID" value="HPBE_0001107301-mRNA-1"/>
    <property type="gene ID" value="HPBE_0001107301"/>
</dbReference>
<protein>
    <submittedName>
        <fullName evidence="3">HTH_48 domain-containing protein</fullName>
    </submittedName>
</protein>
<accession>A0A183FSU7</accession>
<organism evidence="2 3">
    <name type="scientific">Heligmosomoides polygyrus</name>
    <name type="common">Parasitic roundworm</name>
    <dbReference type="NCBI Taxonomy" id="6339"/>
    <lineage>
        <taxon>Eukaryota</taxon>
        <taxon>Metazoa</taxon>
        <taxon>Ecdysozoa</taxon>
        <taxon>Nematoda</taxon>
        <taxon>Chromadorea</taxon>
        <taxon>Rhabditida</taxon>
        <taxon>Rhabditina</taxon>
        <taxon>Rhabditomorpha</taxon>
        <taxon>Strongyloidea</taxon>
        <taxon>Heligmosomidae</taxon>
        <taxon>Heligmosomoides</taxon>
    </lineage>
</organism>
<dbReference type="AlphaFoldDB" id="A0A183FSU7"/>
<reference evidence="1 2" key="1">
    <citation type="submission" date="2018-11" db="EMBL/GenBank/DDBJ databases">
        <authorList>
            <consortium name="Pathogen Informatics"/>
        </authorList>
    </citation>
    <scope>NUCLEOTIDE SEQUENCE [LARGE SCALE GENOMIC DNA]</scope>
</reference>
<dbReference type="EMBL" id="UZAH01026977">
    <property type="protein sequence ID" value="VDO87363.1"/>
    <property type="molecule type" value="Genomic_DNA"/>
</dbReference>
<keyword evidence="2" id="KW-1185">Reference proteome</keyword>
<name>A0A183FSU7_HELPZ</name>